<reference evidence="1" key="1">
    <citation type="journal article" date="2009" name="Plant Mol. Biol.">
        <title>Insights into corn genes derived from large-scale cDNA sequencing.</title>
        <authorList>
            <person name="Alexandrov N.N."/>
            <person name="Brover V.V."/>
            <person name="Freidin S."/>
            <person name="Troukhan M.E."/>
            <person name="Tatarinova T.V."/>
            <person name="Zhang H."/>
            <person name="Swaller T.J."/>
            <person name="Lu Y.P."/>
            <person name="Bouck J."/>
            <person name="Flavell R.B."/>
            <person name="Feldmann K.A."/>
        </authorList>
    </citation>
    <scope>NUCLEOTIDE SEQUENCE</scope>
</reference>
<organism evidence="1">
    <name type="scientific">Zea mays</name>
    <name type="common">Maize</name>
    <dbReference type="NCBI Taxonomy" id="4577"/>
    <lineage>
        <taxon>Eukaryota</taxon>
        <taxon>Viridiplantae</taxon>
        <taxon>Streptophyta</taxon>
        <taxon>Embryophyta</taxon>
        <taxon>Tracheophyta</taxon>
        <taxon>Spermatophyta</taxon>
        <taxon>Magnoliopsida</taxon>
        <taxon>Liliopsida</taxon>
        <taxon>Poales</taxon>
        <taxon>Poaceae</taxon>
        <taxon>PACMAD clade</taxon>
        <taxon>Panicoideae</taxon>
        <taxon>Andropogonodae</taxon>
        <taxon>Andropogoneae</taxon>
        <taxon>Tripsacinae</taxon>
        <taxon>Zea</taxon>
    </lineage>
</organism>
<protein>
    <submittedName>
        <fullName evidence="1">Uncharacterized protein</fullName>
    </submittedName>
</protein>
<evidence type="ECO:0000313" key="1">
    <source>
        <dbReference type="EMBL" id="ACG28826.1"/>
    </source>
</evidence>
<dbReference type="EMBL" id="EU956708">
    <property type="protein sequence ID" value="ACG28826.1"/>
    <property type="molecule type" value="mRNA"/>
</dbReference>
<proteinExistence type="evidence at transcript level"/>
<accession>B6SVE3</accession>
<name>B6SVE3_MAIZE</name>
<dbReference type="AlphaFoldDB" id="B6SVE3"/>
<sequence>MLIKVLDKLRKSRNSRRLRSSCDYRARFSYSELFRYSGHLAELVDQVEFWQACVMMKYFNHL</sequence>